<protein>
    <submittedName>
        <fullName evidence="2">Enoyl-CoA hydratase</fullName>
    </submittedName>
</protein>
<dbReference type="OrthoDB" id="9777711at2"/>
<sequence length="268" mass="29152">MTDPILFDTPEKGVLRMTLNRPDVLNALNWDIYTALLGKLEEVRADPDVRVVILTGTGRGFCSGHDLKSAGPFPHAREGLGKPYANRQGMLWLNRIPLAMRTLPQPILCAVNGTVAGVGYTLAMASDMCIAVRGAKFINTIHNAATGAEFGLSYLVSKAVGSQRAAEILLTARPVEAEEAERIGLILRAVEPDGLMDEALTIARGIMVNVPLGVWLTKQSLWLNQSAGSLEAAIELENRAVMIAQSTEDAKEKRQSFWEKRAPNFTLT</sequence>
<dbReference type="InterPro" id="IPR014748">
    <property type="entry name" value="Enoyl-CoA_hydra_C"/>
</dbReference>
<organism evidence="2 3">
    <name type="scientific">Sphingomonas pokkalii</name>
    <dbReference type="NCBI Taxonomy" id="2175090"/>
    <lineage>
        <taxon>Bacteria</taxon>
        <taxon>Pseudomonadati</taxon>
        <taxon>Pseudomonadota</taxon>
        <taxon>Alphaproteobacteria</taxon>
        <taxon>Sphingomonadales</taxon>
        <taxon>Sphingomonadaceae</taxon>
        <taxon>Sphingomonas</taxon>
    </lineage>
</organism>
<dbReference type="CDD" id="cd06558">
    <property type="entry name" value="crotonase-like"/>
    <property type="match status" value="1"/>
</dbReference>
<keyword evidence="3" id="KW-1185">Reference proteome</keyword>
<dbReference type="PANTHER" id="PTHR43459:SF1">
    <property type="entry name" value="EG:BACN32G11.4 PROTEIN"/>
    <property type="match status" value="1"/>
</dbReference>
<dbReference type="GO" id="GO:0003824">
    <property type="term" value="F:catalytic activity"/>
    <property type="evidence" value="ECO:0007669"/>
    <property type="project" value="UniProtKB-ARBA"/>
</dbReference>
<comment type="similarity">
    <text evidence="1">Belongs to the enoyl-CoA hydratase/isomerase family.</text>
</comment>
<dbReference type="EMBL" id="QENQ01000001">
    <property type="protein sequence ID" value="PVX28645.1"/>
    <property type="molecule type" value="Genomic_DNA"/>
</dbReference>
<dbReference type="RefSeq" id="WP_116468093.1">
    <property type="nucleotide sequence ID" value="NZ_QENQ01000001.1"/>
</dbReference>
<name>A0A2U0SBK1_9SPHN</name>
<reference evidence="2 3" key="1">
    <citation type="submission" date="2018-05" db="EMBL/GenBank/DDBJ databases">
        <title>Description of Sphingomonas pokkalii sp nov, isolated from the rhizosphere of saline tolerant pokkali rice and its draft genome analysis.</title>
        <authorList>
            <person name="Menon R."/>
            <person name="Kumari S."/>
            <person name="Rameshkumar N."/>
        </authorList>
    </citation>
    <scope>NUCLEOTIDE SEQUENCE [LARGE SCALE GENOMIC DNA]</scope>
    <source>
        <strain evidence="2 3">L3B27</strain>
    </source>
</reference>
<dbReference type="InterPro" id="IPR029045">
    <property type="entry name" value="ClpP/crotonase-like_dom_sf"/>
</dbReference>
<dbReference type="InterPro" id="IPR001753">
    <property type="entry name" value="Enoyl-CoA_hydra/iso"/>
</dbReference>
<evidence type="ECO:0000256" key="1">
    <source>
        <dbReference type="ARBA" id="ARBA00005254"/>
    </source>
</evidence>
<dbReference type="PANTHER" id="PTHR43459">
    <property type="entry name" value="ENOYL-COA HYDRATASE"/>
    <property type="match status" value="1"/>
</dbReference>
<evidence type="ECO:0000313" key="3">
    <source>
        <dbReference type="Proteomes" id="UP000245890"/>
    </source>
</evidence>
<dbReference type="Gene3D" id="1.10.12.10">
    <property type="entry name" value="Lyase 2-enoyl-coa Hydratase, Chain A, domain 2"/>
    <property type="match status" value="1"/>
</dbReference>
<dbReference type="SUPFAM" id="SSF52096">
    <property type="entry name" value="ClpP/crotonase"/>
    <property type="match status" value="1"/>
</dbReference>
<dbReference type="Pfam" id="PF00378">
    <property type="entry name" value="ECH_1"/>
    <property type="match status" value="1"/>
</dbReference>
<evidence type="ECO:0000313" key="2">
    <source>
        <dbReference type="EMBL" id="PVX28645.1"/>
    </source>
</evidence>
<gene>
    <name evidence="2" type="ORF">DD559_04275</name>
</gene>
<comment type="caution">
    <text evidence="2">The sequence shown here is derived from an EMBL/GenBank/DDBJ whole genome shotgun (WGS) entry which is preliminary data.</text>
</comment>
<dbReference type="Gene3D" id="3.90.226.10">
    <property type="entry name" value="2-enoyl-CoA Hydratase, Chain A, domain 1"/>
    <property type="match status" value="1"/>
</dbReference>
<dbReference type="AlphaFoldDB" id="A0A2U0SBK1"/>
<proteinExistence type="inferred from homology"/>
<accession>A0A2U0SBK1</accession>
<dbReference type="Proteomes" id="UP000245890">
    <property type="component" value="Unassembled WGS sequence"/>
</dbReference>